<evidence type="ECO:0000313" key="2">
    <source>
        <dbReference type="Proteomes" id="UP000361836"/>
    </source>
</evidence>
<protein>
    <submittedName>
        <fullName evidence="1">Uncharacterized protein</fullName>
    </submittedName>
</protein>
<dbReference type="AlphaFoldDB" id="A0A5K1ILY3"/>
<proteinExistence type="predicted"/>
<dbReference type="EMBL" id="CABWIE010000013">
    <property type="protein sequence ID" value="VWL93097.1"/>
    <property type="molecule type" value="Genomic_DNA"/>
</dbReference>
<evidence type="ECO:0000313" key="1">
    <source>
        <dbReference type="EMBL" id="VWL93097.1"/>
    </source>
</evidence>
<organism evidence="1 2">
    <name type="scientific">Collinsella aerofaciens</name>
    <dbReference type="NCBI Taxonomy" id="74426"/>
    <lineage>
        <taxon>Bacteria</taxon>
        <taxon>Bacillati</taxon>
        <taxon>Actinomycetota</taxon>
        <taxon>Coriobacteriia</taxon>
        <taxon>Coriobacteriales</taxon>
        <taxon>Coriobacteriaceae</taxon>
        <taxon>Collinsella</taxon>
    </lineage>
</organism>
<reference evidence="1 2" key="1">
    <citation type="submission" date="2019-10" db="EMBL/GenBank/DDBJ databases">
        <authorList>
            <person name="Wolf R A."/>
        </authorList>
    </citation>
    <scope>NUCLEOTIDE SEQUENCE [LARGE SCALE GENOMIC DNA]</scope>
    <source>
        <strain evidence="1">Collinsella_aerofaciens_MC2</strain>
    </source>
</reference>
<dbReference type="Proteomes" id="UP000361836">
    <property type="component" value="Unassembled WGS sequence"/>
</dbReference>
<sequence length="168" mass="18534">MPSAAGPASAWGSGRLTRSTTQRCCTCPENSSSKRRKQRYLDYALKRGVKSGIVDALRLQGIAASEVDAVSVVVDEHPTSIDGKYNLAESIDEELRCGMFNPTWQTSYPPVFGDWLPKIPFSYVDSSKVAMVRAADVTANWAFMAERDKETYPRAYEMLSKATVLGLL</sequence>
<name>A0A5K1ILY3_9ACTN</name>
<keyword evidence="2" id="KW-1185">Reference proteome</keyword>
<accession>A0A5K1ILY3</accession>
<gene>
    <name evidence="1" type="ORF">KCJAJFAP_02136</name>
</gene>